<dbReference type="SUPFAM" id="SSF161098">
    <property type="entry name" value="MetI-like"/>
    <property type="match status" value="1"/>
</dbReference>
<evidence type="ECO:0000256" key="3">
    <source>
        <dbReference type="ARBA" id="ARBA00022475"/>
    </source>
</evidence>
<dbReference type="InterPro" id="IPR045621">
    <property type="entry name" value="BPD_transp_1_N"/>
</dbReference>
<reference evidence="9" key="1">
    <citation type="submission" date="2020-10" db="EMBL/GenBank/DDBJ databases">
        <authorList>
            <person name="Gilroy R."/>
        </authorList>
    </citation>
    <scope>NUCLEOTIDE SEQUENCE</scope>
    <source>
        <strain evidence="9">CHK191-8634</strain>
    </source>
</reference>
<evidence type="ECO:0000256" key="4">
    <source>
        <dbReference type="ARBA" id="ARBA00022692"/>
    </source>
</evidence>
<comment type="similarity">
    <text evidence="7">Belongs to the binding-protein-dependent transport system permease family.</text>
</comment>
<feature type="transmembrane region" description="Helical" evidence="7">
    <location>
        <begin position="173"/>
        <end position="191"/>
    </location>
</feature>
<dbReference type="PANTHER" id="PTHR43163:SF6">
    <property type="entry name" value="DIPEPTIDE TRANSPORT SYSTEM PERMEASE PROTEIN DPPB-RELATED"/>
    <property type="match status" value="1"/>
</dbReference>
<evidence type="ECO:0000313" key="10">
    <source>
        <dbReference type="Proteomes" id="UP000824073"/>
    </source>
</evidence>
<organism evidence="9 10">
    <name type="scientific">Candidatus Ventrousia excrementavium</name>
    <dbReference type="NCBI Taxonomy" id="2840961"/>
    <lineage>
        <taxon>Bacteria</taxon>
        <taxon>Bacillati</taxon>
        <taxon>Bacillota</taxon>
        <taxon>Clostridia</taxon>
        <taxon>Eubacteriales</taxon>
        <taxon>Clostridiaceae</taxon>
        <taxon>Clostridiaceae incertae sedis</taxon>
        <taxon>Candidatus Ventrousia</taxon>
    </lineage>
</organism>
<protein>
    <submittedName>
        <fullName evidence="9">ABC transporter permease</fullName>
    </submittedName>
</protein>
<feature type="transmembrane region" description="Helical" evidence="7">
    <location>
        <begin position="227"/>
        <end position="253"/>
    </location>
</feature>
<dbReference type="InterPro" id="IPR035906">
    <property type="entry name" value="MetI-like_sf"/>
</dbReference>
<proteinExistence type="inferred from homology"/>
<dbReference type="Gene3D" id="1.10.3720.10">
    <property type="entry name" value="MetI-like"/>
    <property type="match status" value="1"/>
</dbReference>
<keyword evidence="2 7" id="KW-0813">Transport</keyword>
<dbReference type="CDD" id="cd06261">
    <property type="entry name" value="TM_PBP2"/>
    <property type="match status" value="1"/>
</dbReference>
<dbReference type="Proteomes" id="UP000824073">
    <property type="component" value="Unassembled WGS sequence"/>
</dbReference>
<evidence type="ECO:0000256" key="2">
    <source>
        <dbReference type="ARBA" id="ARBA00022448"/>
    </source>
</evidence>
<dbReference type="InterPro" id="IPR000515">
    <property type="entry name" value="MetI-like"/>
</dbReference>
<gene>
    <name evidence="9" type="ORF">IAB67_09560</name>
</gene>
<keyword evidence="4 7" id="KW-0812">Transmembrane</keyword>
<evidence type="ECO:0000256" key="5">
    <source>
        <dbReference type="ARBA" id="ARBA00022989"/>
    </source>
</evidence>
<evidence type="ECO:0000256" key="1">
    <source>
        <dbReference type="ARBA" id="ARBA00004651"/>
    </source>
</evidence>
<dbReference type="Pfam" id="PF00528">
    <property type="entry name" value="BPD_transp_1"/>
    <property type="match status" value="1"/>
</dbReference>
<dbReference type="AlphaFoldDB" id="A0A9D1LME2"/>
<name>A0A9D1LME2_9CLOT</name>
<dbReference type="GO" id="GO:0055085">
    <property type="term" value="P:transmembrane transport"/>
    <property type="evidence" value="ECO:0007669"/>
    <property type="project" value="InterPro"/>
</dbReference>
<dbReference type="EMBL" id="DVMR01000070">
    <property type="protein sequence ID" value="HIU44530.1"/>
    <property type="molecule type" value="Genomic_DNA"/>
</dbReference>
<keyword evidence="6 7" id="KW-0472">Membrane</keyword>
<accession>A0A9D1LME2</accession>
<feature type="transmembrane region" description="Helical" evidence="7">
    <location>
        <begin position="134"/>
        <end position="161"/>
    </location>
</feature>
<evidence type="ECO:0000256" key="6">
    <source>
        <dbReference type="ARBA" id="ARBA00023136"/>
    </source>
</evidence>
<dbReference type="PANTHER" id="PTHR43163">
    <property type="entry name" value="DIPEPTIDE TRANSPORT SYSTEM PERMEASE PROTEIN DPPB-RELATED"/>
    <property type="match status" value="1"/>
</dbReference>
<dbReference type="Pfam" id="PF19300">
    <property type="entry name" value="BPD_transp_1_N"/>
    <property type="match status" value="1"/>
</dbReference>
<evidence type="ECO:0000313" key="9">
    <source>
        <dbReference type="EMBL" id="HIU44530.1"/>
    </source>
</evidence>
<feature type="transmembrane region" description="Helical" evidence="7">
    <location>
        <begin position="273"/>
        <end position="299"/>
    </location>
</feature>
<feature type="transmembrane region" description="Helical" evidence="7">
    <location>
        <begin position="9"/>
        <end position="30"/>
    </location>
</feature>
<dbReference type="GO" id="GO:0005886">
    <property type="term" value="C:plasma membrane"/>
    <property type="evidence" value="ECO:0007669"/>
    <property type="project" value="UniProtKB-SubCell"/>
</dbReference>
<evidence type="ECO:0000259" key="8">
    <source>
        <dbReference type="PROSITE" id="PS50928"/>
    </source>
</evidence>
<feature type="transmembrane region" description="Helical" evidence="7">
    <location>
        <begin position="99"/>
        <end position="122"/>
    </location>
</feature>
<feature type="domain" description="ABC transmembrane type-1" evidence="8">
    <location>
        <begin position="95"/>
        <end position="296"/>
    </location>
</feature>
<keyword evidence="3" id="KW-1003">Cell membrane</keyword>
<reference evidence="9" key="2">
    <citation type="journal article" date="2021" name="PeerJ">
        <title>Extensive microbial diversity within the chicken gut microbiome revealed by metagenomics and culture.</title>
        <authorList>
            <person name="Gilroy R."/>
            <person name="Ravi A."/>
            <person name="Getino M."/>
            <person name="Pursley I."/>
            <person name="Horton D.L."/>
            <person name="Alikhan N.F."/>
            <person name="Baker D."/>
            <person name="Gharbi K."/>
            <person name="Hall N."/>
            <person name="Watson M."/>
            <person name="Adriaenssens E.M."/>
            <person name="Foster-Nyarko E."/>
            <person name="Jarju S."/>
            <person name="Secka A."/>
            <person name="Antonio M."/>
            <person name="Oren A."/>
            <person name="Chaudhuri R.R."/>
            <person name="La Ragione R."/>
            <person name="Hildebrand F."/>
            <person name="Pallen M.J."/>
        </authorList>
    </citation>
    <scope>NUCLEOTIDE SEQUENCE</scope>
    <source>
        <strain evidence="9">CHK191-8634</strain>
    </source>
</reference>
<sequence>MLRYILNRILLIIPTLIVVIFLIFFILNIVPGDPARIILGQDASAEAVAELNHELGMDRPMLERFFRYLLDAVRLDFGESYRSREPVFDEILAKFPTTLMLSLLAIVGMSVIGIPLGIISAVKQYSVLDYSLTVSSLILASMPGFFLALMLILIFSLKLGLLPSMGADTARHYVLPVLALSLTNAAYLARLTRTSMLETMRQDYIRTARAKGAGKRRVITHHALKPALIPIITVLGMNFAWLLGGALITEMIFGLPGIGNIIIRAVQMKDVPVIMATAIFLAVLYKLIMLAVDIIQAVVDPRLQLRLR</sequence>
<dbReference type="PROSITE" id="PS50928">
    <property type="entry name" value="ABC_TM1"/>
    <property type="match status" value="1"/>
</dbReference>
<comment type="subcellular location">
    <subcellularLocation>
        <location evidence="1 7">Cell membrane</location>
        <topology evidence="1 7">Multi-pass membrane protein</topology>
    </subcellularLocation>
</comment>
<comment type="caution">
    <text evidence="9">The sequence shown here is derived from an EMBL/GenBank/DDBJ whole genome shotgun (WGS) entry which is preliminary data.</text>
</comment>
<keyword evidence="5 7" id="KW-1133">Transmembrane helix</keyword>
<evidence type="ECO:0000256" key="7">
    <source>
        <dbReference type="RuleBase" id="RU363032"/>
    </source>
</evidence>